<comment type="caution">
    <text evidence="2">The sequence shown here is derived from an EMBL/GenBank/DDBJ whole genome shotgun (WGS) entry which is preliminary data.</text>
</comment>
<dbReference type="InterPro" id="IPR012902">
    <property type="entry name" value="N_methyl_site"/>
</dbReference>
<dbReference type="EMBL" id="QOQW01000009">
    <property type="protein sequence ID" value="RCK80016.1"/>
    <property type="molecule type" value="Genomic_DNA"/>
</dbReference>
<dbReference type="SUPFAM" id="SSF54523">
    <property type="entry name" value="Pili subunits"/>
    <property type="match status" value="1"/>
</dbReference>
<accession>A0A367ZPP5</accession>
<keyword evidence="1" id="KW-0472">Membrane</keyword>
<dbReference type="InterPro" id="IPR045584">
    <property type="entry name" value="Pilin-like"/>
</dbReference>
<reference evidence="2 3" key="1">
    <citation type="submission" date="2018-05" db="EMBL/GenBank/DDBJ databases">
        <title>A metagenomic window into the 2 km-deep terrestrial subsurface aquifer revealed taxonomically and functionally diverse microbial community comprising novel uncultured bacterial lineages.</title>
        <authorList>
            <person name="Kadnikov V.V."/>
            <person name="Mardanov A.V."/>
            <person name="Beletsky A.V."/>
            <person name="Banks D."/>
            <person name="Pimenov N.V."/>
            <person name="Frank Y.A."/>
            <person name="Karnachuk O.V."/>
            <person name="Ravin N.V."/>
        </authorList>
    </citation>
    <scope>NUCLEOTIDE SEQUENCE [LARGE SCALE GENOMIC DNA]</scope>
    <source>
        <strain evidence="2">BY5</strain>
    </source>
</reference>
<organism evidence="2 3">
    <name type="scientific">Candidatus Ozemobacter sibiricus</name>
    <dbReference type="NCBI Taxonomy" id="2268124"/>
    <lineage>
        <taxon>Bacteria</taxon>
        <taxon>Candidatus Ozemobacteria</taxon>
        <taxon>Candidatus Ozemobacterales</taxon>
        <taxon>Candidatus Ozemobacteraceae</taxon>
        <taxon>Candidatus Ozemobacter</taxon>
    </lineage>
</organism>
<protein>
    <recommendedName>
        <fullName evidence="4">Prepilin-type N-terminal cleavage/methylation domain-containing protein</fullName>
    </recommendedName>
</protein>
<evidence type="ECO:0000313" key="3">
    <source>
        <dbReference type="Proteomes" id="UP000252355"/>
    </source>
</evidence>
<keyword evidence="1" id="KW-0812">Transmembrane</keyword>
<keyword evidence="1" id="KW-1133">Transmembrane helix</keyword>
<evidence type="ECO:0000256" key="1">
    <source>
        <dbReference type="SAM" id="Phobius"/>
    </source>
</evidence>
<dbReference type="NCBIfam" id="TIGR02532">
    <property type="entry name" value="IV_pilin_GFxxxE"/>
    <property type="match status" value="1"/>
</dbReference>
<dbReference type="Proteomes" id="UP000252355">
    <property type="component" value="Unassembled WGS sequence"/>
</dbReference>
<name>A0A367ZPP5_9BACT</name>
<feature type="transmembrane region" description="Helical" evidence="1">
    <location>
        <begin position="12"/>
        <end position="36"/>
    </location>
</feature>
<evidence type="ECO:0000313" key="2">
    <source>
        <dbReference type="EMBL" id="RCK80016.1"/>
    </source>
</evidence>
<evidence type="ECO:0008006" key="4">
    <source>
        <dbReference type="Google" id="ProtNLM"/>
    </source>
</evidence>
<dbReference type="AlphaFoldDB" id="A0A367ZPP5"/>
<proteinExistence type="predicted"/>
<sequence>MSSRRLPPCREAFTLVEVLVVVVILSVFLGGAYTLFFGGQRVAGKAAWLQYTATDLRQAELVITKAIQTTSYPSTLLPSKMVDAGGTMTTPGPRSAAFYVRLPLGFGRKTAAEVISAPNGILMAMARCSPEKQGFGAEDRVGSLTWMLFRMVPCPEKAGQGTLIYEERPTTYRTTPPDYAANLTSDPLTAPVGLRMELVRNLEFVTISGVASHTPNQITITLTAVYPKDPQVIREGTSAAVPNVGVGTP</sequence>
<dbReference type="Pfam" id="PF07963">
    <property type="entry name" value="N_methyl"/>
    <property type="match status" value="1"/>
</dbReference>
<gene>
    <name evidence="2" type="ORF">OZSIB_3885</name>
</gene>